<protein>
    <submittedName>
        <fullName evidence="1">Aminopeptidase</fullName>
    </submittedName>
</protein>
<keyword evidence="2" id="KW-1185">Reference proteome</keyword>
<keyword evidence="1" id="KW-0031">Aminopeptidase</keyword>
<dbReference type="RefSeq" id="WP_160633698.1">
    <property type="nucleotide sequence ID" value="NZ_WWNE01000009.1"/>
</dbReference>
<dbReference type="Proteomes" id="UP000470771">
    <property type="component" value="Unassembled WGS sequence"/>
</dbReference>
<dbReference type="GO" id="GO:0004177">
    <property type="term" value="F:aminopeptidase activity"/>
    <property type="evidence" value="ECO:0007669"/>
    <property type="project" value="UniProtKB-KW"/>
</dbReference>
<dbReference type="EMBL" id="WWNE01000009">
    <property type="protein sequence ID" value="NBG66741.1"/>
    <property type="molecule type" value="Genomic_DNA"/>
</dbReference>
<comment type="caution">
    <text evidence="1">The sequence shown here is derived from an EMBL/GenBank/DDBJ whole genome shotgun (WGS) entry which is preliminary data.</text>
</comment>
<evidence type="ECO:0000313" key="2">
    <source>
        <dbReference type="Proteomes" id="UP000470771"/>
    </source>
</evidence>
<name>A0A6N9NMP5_9FLAO</name>
<proteinExistence type="predicted"/>
<organism evidence="1 2">
    <name type="scientific">Acidiluteibacter ferrifornacis</name>
    <dbReference type="NCBI Taxonomy" id="2692424"/>
    <lineage>
        <taxon>Bacteria</taxon>
        <taxon>Pseudomonadati</taxon>
        <taxon>Bacteroidota</taxon>
        <taxon>Flavobacteriia</taxon>
        <taxon>Flavobacteriales</taxon>
        <taxon>Cryomorphaceae</taxon>
        <taxon>Acidiluteibacter</taxon>
    </lineage>
</organism>
<dbReference type="InterPro" id="IPR014553">
    <property type="entry name" value="Aminopept"/>
</dbReference>
<keyword evidence="1" id="KW-0378">Hydrolase</keyword>
<keyword evidence="1" id="KW-0645">Protease</keyword>
<accession>A0A6N9NMP5</accession>
<sequence>MRFIGIFFYALTGLLASEIHYGLLQLDGQFKVIRESKPITDFLADPHFSEEYKQKIKFIQEVREFGIQELGMTDSENYTTLYDQKGEPTLWVVTAAPAFDLTPYQWKFPIVGGFPYKGYFKKELVQAEAKKIKNLGYDIEIDVVAAWSTLGWFPDPILSTNLEKSEGDLANLILHELTHTTIYVKDSAEMNENLASFIGHQGAILFLEQYPGGDTLLRQYLDQRKDRERFIDFMKQKVEELAILYEENKEMPPNLKRTLKTNKIQSIRKELSVLTFQTPNAFKSIKDGSHPLNNAYFSGFNTYNKQQSNFQSIFIHQFDGDLTSFLKSFKEKYPTL</sequence>
<reference evidence="1 2" key="1">
    <citation type="submission" date="2019-12" db="EMBL/GenBank/DDBJ databases">
        <authorList>
            <person name="Zhao J."/>
        </authorList>
    </citation>
    <scope>NUCLEOTIDE SEQUENCE [LARGE SCALE GENOMIC DNA]</scope>
    <source>
        <strain evidence="1 2">S-15</strain>
    </source>
</reference>
<dbReference type="AlphaFoldDB" id="A0A6N9NMP5"/>
<gene>
    <name evidence="1" type="ORF">GQN54_11505</name>
</gene>
<evidence type="ECO:0000313" key="1">
    <source>
        <dbReference type="EMBL" id="NBG66741.1"/>
    </source>
</evidence>
<dbReference type="Pfam" id="PF10023">
    <property type="entry name" value="Aminopep"/>
    <property type="match status" value="1"/>
</dbReference>